<evidence type="ECO:0000313" key="7">
    <source>
        <dbReference type="Proteomes" id="UP001219525"/>
    </source>
</evidence>
<dbReference type="EMBL" id="JARJCW010000006">
    <property type="protein sequence ID" value="KAJ7223256.1"/>
    <property type="molecule type" value="Genomic_DNA"/>
</dbReference>
<dbReference type="InterPro" id="IPR039774">
    <property type="entry name" value="Sin3-like"/>
</dbReference>
<evidence type="ECO:0000256" key="1">
    <source>
        <dbReference type="ARBA" id="ARBA00004123"/>
    </source>
</evidence>
<dbReference type="PANTHER" id="PTHR12346:SF0">
    <property type="entry name" value="SIN3A, ISOFORM G"/>
    <property type="match status" value="1"/>
</dbReference>
<dbReference type="PROSITE" id="PS51477">
    <property type="entry name" value="PAH"/>
    <property type="match status" value="1"/>
</dbReference>
<keyword evidence="3 4" id="KW-0539">Nucleus</keyword>
<sequence>MVQSNATGPASPSNTSPDIQTPPTRNLNAPDALTYLNAVKAQIEPEVYQLFLTTMQDYRRQVIDTRGVIERVAQLFHRYSLLKHGFKRFLPPRLRIHMARRRLRRSRILRREERPRKLPAARLRPWVALHGLIRYDTRPSQVAF</sequence>
<dbReference type="InterPro" id="IPR036600">
    <property type="entry name" value="PAH_sf"/>
</dbReference>
<dbReference type="AlphaFoldDB" id="A0AAD6YLS6"/>
<dbReference type="Proteomes" id="UP001219525">
    <property type="component" value="Unassembled WGS sequence"/>
</dbReference>
<evidence type="ECO:0000256" key="3">
    <source>
        <dbReference type="ARBA" id="ARBA00023242"/>
    </source>
</evidence>
<gene>
    <name evidence="6" type="ORF">GGX14DRAFT_557836</name>
</gene>
<evidence type="ECO:0000256" key="2">
    <source>
        <dbReference type="ARBA" id="ARBA00022491"/>
    </source>
</evidence>
<keyword evidence="7" id="KW-1185">Reference proteome</keyword>
<proteinExistence type="predicted"/>
<accession>A0AAD6YLS6</accession>
<evidence type="ECO:0000256" key="5">
    <source>
        <dbReference type="SAM" id="MobiDB-lite"/>
    </source>
</evidence>
<keyword evidence="2" id="KW-0678">Repressor</keyword>
<dbReference type="FunFam" id="1.20.1160.11:FF:000001">
    <property type="entry name" value="Paired amphipathic helix protein Sin3"/>
    <property type="match status" value="1"/>
</dbReference>
<protein>
    <submittedName>
        <fullName evidence="6">Uncharacterized protein</fullName>
    </submittedName>
</protein>
<dbReference type="PANTHER" id="PTHR12346">
    <property type="entry name" value="SIN3B-RELATED"/>
    <property type="match status" value="1"/>
</dbReference>
<evidence type="ECO:0000313" key="6">
    <source>
        <dbReference type="EMBL" id="KAJ7223256.1"/>
    </source>
</evidence>
<comment type="caution">
    <text evidence="6">The sequence shown here is derived from an EMBL/GenBank/DDBJ whole genome shotgun (WGS) entry which is preliminary data.</text>
</comment>
<dbReference type="Gene3D" id="1.20.1160.11">
    <property type="entry name" value="Paired amphipathic helix"/>
    <property type="match status" value="1"/>
</dbReference>
<dbReference type="Pfam" id="PF02671">
    <property type="entry name" value="PAH"/>
    <property type="match status" value="1"/>
</dbReference>
<evidence type="ECO:0000256" key="4">
    <source>
        <dbReference type="PROSITE-ProRule" id="PRU00810"/>
    </source>
</evidence>
<feature type="region of interest" description="Disordered" evidence="5">
    <location>
        <begin position="1"/>
        <end position="27"/>
    </location>
</feature>
<comment type="subcellular location">
    <subcellularLocation>
        <location evidence="1 4">Nucleus</location>
    </subcellularLocation>
</comment>
<name>A0AAD6YLS6_9AGAR</name>
<dbReference type="GO" id="GO:0003714">
    <property type="term" value="F:transcription corepressor activity"/>
    <property type="evidence" value="ECO:0007669"/>
    <property type="project" value="InterPro"/>
</dbReference>
<dbReference type="SUPFAM" id="SSF47762">
    <property type="entry name" value="PAH2 domain"/>
    <property type="match status" value="1"/>
</dbReference>
<dbReference type="GO" id="GO:0000122">
    <property type="term" value="P:negative regulation of transcription by RNA polymerase II"/>
    <property type="evidence" value="ECO:0007669"/>
    <property type="project" value="TreeGrafter"/>
</dbReference>
<dbReference type="InterPro" id="IPR003822">
    <property type="entry name" value="PAH"/>
</dbReference>
<reference evidence="6" key="1">
    <citation type="submission" date="2023-03" db="EMBL/GenBank/DDBJ databases">
        <title>Massive genome expansion in bonnet fungi (Mycena s.s.) driven by repeated elements and novel gene families across ecological guilds.</title>
        <authorList>
            <consortium name="Lawrence Berkeley National Laboratory"/>
            <person name="Harder C.B."/>
            <person name="Miyauchi S."/>
            <person name="Viragh M."/>
            <person name="Kuo A."/>
            <person name="Thoen E."/>
            <person name="Andreopoulos B."/>
            <person name="Lu D."/>
            <person name="Skrede I."/>
            <person name="Drula E."/>
            <person name="Henrissat B."/>
            <person name="Morin E."/>
            <person name="Kohler A."/>
            <person name="Barry K."/>
            <person name="LaButti K."/>
            <person name="Morin E."/>
            <person name="Salamov A."/>
            <person name="Lipzen A."/>
            <person name="Mereny Z."/>
            <person name="Hegedus B."/>
            <person name="Baldrian P."/>
            <person name="Stursova M."/>
            <person name="Weitz H."/>
            <person name="Taylor A."/>
            <person name="Grigoriev I.V."/>
            <person name="Nagy L.G."/>
            <person name="Martin F."/>
            <person name="Kauserud H."/>
        </authorList>
    </citation>
    <scope>NUCLEOTIDE SEQUENCE</scope>
    <source>
        <strain evidence="6">9144</strain>
    </source>
</reference>
<dbReference type="GO" id="GO:0070822">
    <property type="term" value="C:Sin3-type complex"/>
    <property type="evidence" value="ECO:0007669"/>
    <property type="project" value="TreeGrafter"/>
</dbReference>
<organism evidence="6 7">
    <name type="scientific">Mycena pura</name>
    <dbReference type="NCBI Taxonomy" id="153505"/>
    <lineage>
        <taxon>Eukaryota</taxon>
        <taxon>Fungi</taxon>
        <taxon>Dikarya</taxon>
        <taxon>Basidiomycota</taxon>
        <taxon>Agaricomycotina</taxon>
        <taxon>Agaricomycetes</taxon>
        <taxon>Agaricomycetidae</taxon>
        <taxon>Agaricales</taxon>
        <taxon>Marasmiineae</taxon>
        <taxon>Mycenaceae</taxon>
        <taxon>Mycena</taxon>
    </lineage>
</organism>